<keyword evidence="2" id="KW-0560">Oxidoreductase</keyword>
<dbReference type="PANTHER" id="PTHR42879:SF2">
    <property type="entry name" value="3-OXOACYL-[ACYL-CARRIER-PROTEIN] REDUCTASE FABG"/>
    <property type="match status" value="1"/>
</dbReference>
<dbReference type="Proteomes" id="UP000597444">
    <property type="component" value="Unassembled WGS sequence"/>
</dbReference>
<dbReference type="InterPro" id="IPR002347">
    <property type="entry name" value="SDR_fam"/>
</dbReference>
<proteinExistence type="inferred from homology"/>
<comment type="caution">
    <text evidence="3">The sequence shown here is derived from an EMBL/GenBank/DDBJ whole genome shotgun (WGS) entry which is preliminary data.</text>
</comment>
<dbReference type="InterPro" id="IPR036291">
    <property type="entry name" value="NAD(P)-bd_dom_sf"/>
</dbReference>
<dbReference type="GO" id="GO:0016491">
    <property type="term" value="F:oxidoreductase activity"/>
    <property type="evidence" value="ECO:0007669"/>
    <property type="project" value="UniProtKB-KW"/>
</dbReference>
<reference evidence="3" key="1">
    <citation type="submission" date="2020-10" db="EMBL/GenBank/DDBJ databases">
        <title>Taxonomic study of unclassified bacteria belonging to the class Ktedonobacteria.</title>
        <authorList>
            <person name="Yabe S."/>
            <person name="Wang C.M."/>
            <person name="Zheng Y."/>
            <person name="Sakai Y."/>
            <person name="Cavaletti L."/>
            <person name="Monciardini P."/>
            <person name="Donadio S."/>
        </authorList>
    </citation>
    <scope>NUCLEOTIDE SEQUENCE</scope>
    <source>
        <strain evidence="3">ID150040</strain>
    </source>
</reference>
<dbReference type="Gene3D" id="3.40.50.720">
    <property type="entry name" value="NAD(P)-binding Rossmann-like Domain"/>
    <property type="match status" value="1"/>
</dbReference>
<dbReference type="AlphaFoldDB" id="A0A8J3IYH1"/>
<organism evidence="3 4">
    <name type="scientific">Reticulibacter mediterranei</name>
    <dbReference type="NCBI Taxonomy" id="2778369"/>
    <lineage>
        <taxon>Bacteria</taxon>
        <taxon>Bacillati</taxon>
        <taxon>Chloroflexota</taxon>
        <taxon>Ktedonobacteria</taxon>
        <taxon>Ktedonobacterales</taxon>
        <taxon>Reticulibacteraceae</taxon>
        <taxon>Reticulibacter</taxon>
    </lineage>
</organism>
<sequence>MALITGASRGIGAAAAKLFAAHGAAVGVNYYSSRKEAEQVVAEIEAAGGKALAVQASVNDPVAVETMVKEVERTLGPIDTLVMNAAAVPKFSIGSFLDYEWQTFQDTVLGELAGIYFPAKAVAPLMMERKHGNMIAVGSSTSRSPWEGSIAHATGKSGVDGMVKVLAQELGPHGIRVNIIAPGMIETDANAHWPPERKRMVANLTPLRRIGSPEDVAGAIFLLALDEARYITGSYLTVNGGLYMP</sequence>
<evidence type="ECO:0000256" key="2">
    <source>
        <dbReference type="ARBA" id="ARBA00023002"/>
    </source>
</evidence>
<dbReference type="InterPro" id="IPR050259">
    <property type="entry name" value="SDR"/>
</dbReference>
<dbReference type="EMBL" id="BNJK01000002">
    <property type="protein sequence ID" value="GHP00265.1"/>
    <property type="molecule type" value="Genomic_DNA"/>
</dbReference>
<protein>
    <submittedName>
        <fullName evidence="3">3-ketoacyl-ACP reductase</fullName>
    </submittedName>
</protein>
<dbReference type="Pfam" id="PF13561">
    <property type="entry name" value="adh_short_C2"/>
    <property type="match status" value="1"/>
</dbReference>
<evidence type="ECO:0000256" key="1">
    <source>
        <dbReference type="ARBA" id="ARBA00006484"/>
    </source>
</evidence>
<gene>
    <name evidence="3" type="primary">fabG_4</name>
    <name evidence="3" type="ORF">KSF_103120</name>
</gene>
<dbReference type="PANTHER" id="PTHR42879">
    <property type="entry name" value="3-OXOACYL-(ACYL-CARRIER-PROTEIN) REDUCTASE"/>
    <property type="match status" value="1"/>
</dbReference>
<comment type="similarity">
    <text evidence="1">Belongs to the short-chain dehydrogenases/reductases (SDR) family.</text>
</comment>
<name>A0A8J3IYH1_9CHLR</name>
<keyword evidence="4" id="KW-1185">Reference proteome</keyword>
<dbReference type="FunFam" id="3.40.50.720:FF:000173">
    <property type="entry name" value="3-oxoacyl-[acyl-carrier protein] reductase"/>
    <property type="match status" value="1"/>
</dbReference>
<evidence type="ECO:0000313" key="4">
    <source>
        <dbReference type="Proteomes" id="UP000597444"/>
    </source>
</evidence>
<dbReference type="SUPFAM" id="SSF51735">
    <property type="entry name" value="NAD(P)-binding Rossmann-fold domains"/>
    <property type="match status" value="1"/>
</dbReference>
<dbReference type="PRINTS" id="PR00081">
    <property type="entry name" value="GDHRDH"/>
</dbReference>
<accession>A0A8J3IYH1</accession>
<evidence type="ECO:0000313" key="3">
    <source>
        <dbReference type="EMBL" id="GHP00265.1"/>
    </source>
</evidence>